<proteinExistence type="predicted"/>
<gene>
    <name evidence="2" type="ORF">EVA68_04660</name>
</gene>
<organism evidence="2 3">
    <name type="scientific">OM182 bacterium</name>
    <dbReference type="NCBI Taxonomy" id="2510334"/>
    <lineage>
        <taxon>Bacteria</taxon>
        <taxon>Pseudomonadati</taxon>
        <taxon>Pseudomonadota</taxon>
        <taxon>Gammaproteobacteria</taxon>
        <taxon>OMG group</taxon>
        <taxon>OM182 clade</taxon>
    </lineage>
</organism>
<name>A0A520S1C5_9GAMM</name>
<evidence type="ECO:0000256" key="1">
    <source>
        <dbReference type="SAM" id="Phobius"/>
    </source>
</evidence>
<keyword evidence="1" id="KW-0812">Transmembrane</keyword>
<feature type="non-terminal residue" evidence="2">
    <location>
        <position position="112"/>
    </location>
</feature>
<evidence type="ECO:0000313" key="2">
    <source>
        <dbReference type="EMBL" id="RZO76272.1"/>
    </source>
</evidence>
<accession>A0A520S1C5</accession>
<dbReference type="EMBL" id="SHAG01000014">
    <property type="protein sequence ID" value="RZO76272.1"/>
    <property type="molecule type" value="Genomic_DNA"/>
</dbReference>
<protein>
    <submittedName>
        <fullName evidence="2">CRTAC1 family protein</fullName>
    </submittedName>
</protein>
<reference evidence="2 3" key="1">
    <citation type="submission" date="2019-02" db="EMBL/GenBank/DDBJ databases">
        <title>Prokaryotic population dynamics and viral predation in marine succession experiment using metagenomics: the confinement effect.</title>
        <authorList>
            <person name="Haro-Moreno J.M."/>
            <person name="Rodriguez-Valera F."/>
            <person name="Lopez-Perez M."/>
        </authorList>
    </citation>
    <scope>NUCLEOTIDE SEQUENCE [LARGE SCALE GENOMIC DNA]</scope>
    <source>
        <strain evidence="2">MED-G157</strain>
    </source>
</reference>
<dbReference type="Proteomes" id="UP000316199">
    <property type="component" value="Unassembled WGS sequence"/>
</dbReference>
<keyword evidence="1" id="KW-0472">Membrane</keyword>
<feature type="transmembrane region" description="Helical" evidence="1">
    <location>
        <begin position="12"/>
        <end position="33"/>
    </location>
</feature>
<dbReference type="AlphaFoldDB" id="A0A520S1C5"/>
<comment type="caution">
    <text evidence="2">The sequence shown here is derived from an EMBL/GenBank/DDBJ whole genome shotgun (WGS) entry which is preliminary data.</text>
</comment>
<sequence length="112" mass="12150">MDNDEKIIRRALIISSFSSLLIAAVVIVVLVLLGGEEEEILVDEAEVTGPQISKSVVTPTILLKDITQESGIDFTHTNGAYGSRMLPETMGGGLAFFDYNNDTHQDLLLINS</sequence>
<evidence type="ECO:0000313" key="3">
    <source>
        <dbReference type="Proteomes" id="UP000316199"/>
    </source>
</evidence>
<keyword evidence="1" id="KW-1133">Transmembrane helix</keyword>